<keyword evidence="3" id="KW-1185">Reference proteome</keyword>
<comment type="caution">
    <text evidence="2">The sequence shown here is derived from an EMBL/GenBank/DDBJ whole genome shotgun (WGS) entry which is preliminary data.</text>
</comment>
<name>A0ABU3T158_9ALTE</name>
<evidence type="ECO:0000313" key="3">
    <source>
        <dbReference type="Proteomes" id="UP001247805"/>
    </source>
</evidence>
<dbReference type="RefSeq" id="WP_316027482.1">
    <property type="nucleotide sequence ID" value="NZ_JAWDIO010000002.1"/>
</dbReference>
<dbReference type="EMBL" id="JAWDIO010000002">
    <property type="protein sequence ID" value="MDU0355970.1"/>
    <property type="molecule type" value="Genomic_DNA"/>
</dbReference>
<protein>
    <submittedName>
        <fullName evidence="2">Uncharacterized protein</fullName>
    </submittedName>
</protein>
<organism evidence="2 3">
    <name type="scientific">Paraglaciecola aquimarina</name>
    <dbReference type="NCBI Taxonomy" id="1235557"/>
    <lineage>
        <taxon>Bacteria</taxon>
        <taxon>Pseudomonadati</taxon>
        <taxon>Pseudomonadota</taxon>
        <taxon>Gammaproteobacteria</taxon>
        <taxon>Alteromonadales</taxon>
        <taxon>Alteromonadaceae</taxon>
        <taxon>Paraglaciecola</taxon>
    </lineage>
</organism>
<keyword evidence="1" id="KW-1133">Transmembrane helix</keyword>
<accession>A0ABU3T158</accession>
<feature type="transmembrane region" description="Helical" evidence="1">
    <location>
        <begin position="15"/>
        <end position="38"/>
    </location>
</feature>
<evidence type="ECO:0000313" key="2">
    <source>
        <dbReference type="EMBL" id="MDU0355970.1"/>
    </source>
</evidence>
<proteinExistence type="predicted"/>
<keyword evidence="1" id="KW-0812">Transmembrane</keyword>
<keyword evidence="1" id="KW-0472">Membrane</keyword>
<dbReference type="Proteomes" id="UP001247805">
    <property type="component" value="Unassembled WGS sequence"/>
</dbReference>
<reference evidence="2 3" key="1">
    <citation type="submission" date="2023-10" db="EMBL/GenBank/DDBJ databases">
        <title>Glaciecola aquimarina strain GGW-M5 nov., isolated from a coastal seawater.</title>
        <authorList>
            <person name="Bayburt H."/>
            <person name="Kim J.M."/>
            <person name="Choi B.J."/>
            <person name="Jeon C.O."/>
        </authorList>
    </citation>
    <scope>NUCLEOTIDE SEQUENCE [LARGE SCALE GENOMIC DNA]</scope>
    <source>
        <strain evidence="2 3">KCTC 32108</strain>
    </source>
</reference>
<evidence type="ECO:0000256" key="1">
    <source>
        <dbReference type="SAM" id="Phobius"/>
    </source>
</evidence>
<gene>
    <name evidence="2" type="ORF">RS130_20605</name>
</gene>
<sequence length="55" mass="5662">MLGAGMTVLGAGMTVLGAGMTVLGAGMTVLGAGMTWGCHSGNILSRDRFLFWLWS</sequence>